<dbReference type="InterPro" id="IPR013783">
    <property type="entry name" value="Ig-like_fold"/>
</dbReference>
<keyword evidence="7 11" id="KW-0460">Magnesium</keyword>
<evidence type="ECO:0000256" key="2">
    <source>
        <dbReference type="ARBA" id="ARBA00007401"/>
    </source>
</evidence>
<dbReference type="STRING" id="35703.AL524_21205"/>
<dbReference type="Pfam" id="PF16353">
    <property type="entry name" value="LacZ_4"/>
    <property type="match status" value="1"/>
</dbReference>
<dbReference type="InterPro" id="IPR006104">
    <property type="entry name" value="Glyco_hydro_2_N"/>
</dbReference>
<dbReference type="HAMAP" id="MF_01687">
    <property type="entry name" value="Beta_gal"/>
    <property type="match status" value="1"/>
</dbReference>
<dbReference type="GO" id="GO:0004565">
    <property type="term" value="F:beta-galactosidase activity"/>
    <property type="evidence" value="ECO:0007669"/>
    <property type="project" value="UniProtKB-EC"/>
</dbReference>
<gene>
    <name evidence="11 13" type="primary">lacZ</name>
    <name evidence="13" type="ORF">C3430_09625</name>
</gene>
<dbReference type="AlphaFoldDB" id="A0A2S4S0S6"/>
<dbReference type="SMART" id="SM01038">
    <property type="entry name" value="Bgal_small_N"/>
    <property type="match status" value="1"/>
</dbReference>
<proteinExistence type="inferred from homology"/>
<feature type="active site" description="Nucleophile" evidence="11">
    <location>
        <position position="538"/>
    </location>
</feature>
<comment type="subunit">
    <text evidence="11">Homotetramer.</text>
</comment>
<comment type="similarity">
    <text evidence="2 11">Belongs to the glycosyl hydrolase 2 family.</text>
</comment>
<dbReference type="FunFam" id="2.60.120.260:FF:000058">
    <property type="entry name" value="Beta-galactosidase"/>
    <property type="match status" value="1"/>
</dbReference>
<feature type="binding site" evidence="11">
    <location>
        <position position="202"/>
    </location>
    <ligand>
        <name>substrate</name>
    </ligand>
</feature>
<dbReference type="GO" id="GO:0000287">
    <property type="term" value="F:magnesium ion binding"/>
    <property type="evidence" value="ECO:0007669"/>
    <property type="project" value="UniProtKB-UniRule"/>
</dbReference>
<dbReference type="Gene3D" id="2.60.40.10">
    <property type="entry name" value="Immunoglobulins"/>
    <property type="match status" value="2"/>
</dbReference>
<evidence type="ECO:0000256" key="8">
    <source>
        <dbReference type="ARBA" id="ARBA00023053"/>
    </source>
</evidence>
<dbReference type="EMBL" id="PQLX01000002">
    <property type="protein sequence ID" value="POU67017.1"/>
    <property type="molecule type" value="Genomic_DNA"/>
</dbReference>
<dbReference type="PANTHER" id="PTHR46323">
    <property type="entry name" value="BETA-GALACTOSIDASE"/>
    <property type="match status" value="1"/>
</dbReference>
<feature type="active site" description="Proton donor" evidence="11">
    <location>
        <position position="462"/>
    </location>
</feature>
<feature type="binding site" evidence="11">
    <location>
        <position position="202"/>
    </location>
    <ligand>
        <name>Na(+)</name>
        <dbReference type="ChEBI" id="CHEBI:29101"/>
    </ligand>
</feature>
<dbReference type="GO" id="GO:0009341">
    <property type="term" value="C:beta-galactosidase complex"/>
    <property type="evidence" value="ECO:0007669"/>
    <property type="project" value="InterPro"/>
</dbReference>
<dbReference type="Pfam" id="PF02929">
    <property type="entry name" value="Bgal_small_N"/>
    <property type="match status" value="1"/>
</dbReference>
<dbReference type="InterPro" id="IPR006101">
    <property type="entry name" value="Glyco_hydro_2"/>
</dbReference>
<feature type="binding site" evidence="11">
    <location>
        <position position="103"/>
    </location>
    <ligand>
        <name>substrate</name>
    </ligand>
</feature>
<dbReference type="InterPro" id="IPR006103">
    <property type="entry name" value="Glyco_hydro_2_cat"/>
</dbReference>
<dbReference type="RefSeq" id="WP_103776703.1">
    <property type="nucleotide sequence ID" value="NZ_PQLX01000002.1"/>
</dbReference>
<dbReference type="InterPro" id="IPR032312">
    <property type="entry name" value="LacZ_4"/>
</dbReference>
<evidence type="ECO:0000256" key="1">
    <source>
        <dbReference type="ARBA" id="ARBA00001412"/>
    </source>
</evidence>
<feature type="site" description="Transition state stabilizer" evidence="11">
    <location>
        <position position="392"/>
    </location>
</feature>
<dbReference type="InterPro" id="IPR050347">
    <property type="entry name" value="Bact_Beta-galactosidase"/>
</dbReference>
<dbReference type="PANTHER" id="PTHR46323:SF2">
    <property type="entry name" value="BETA-GALACTOSIDASE"/>
    <property type="match status" value="1"/>
</dbReference>
<dbReference type="GO" id="GO:0030246">
    <property type="term" value="F:carbohydrate binding"/>
    <property type="evidence" value="ECO:0007669"/>
    <property type="project" value="InterPro"/>
</dbReference>
<comment type="catalytic activity">
    <reaction evidence="1 11">
        <text>Hydrolysis of terminal non-reducing beta-D-galactose residues in beta-D-galactosides.</text>
        <dbReference type="EC" id="3.2.1.23"/>
    </reaction>
</comment>
<evidence type="ECO:0000256" key="6">
    <source>
        <dbReference type="ARBA" id="ARBA00022801"/>
    </source>
</evidence>
<dbReference type="Pfam" id="PF00703">
    <property type="entry name" value="Glyco_hydro_2"/>
    <property type="match status" value="1"/>
</dbReference>
<evidence type="ECO:0000256" key="7">
    <source>
        <dbReference type="ARBA" id="ARBA00022842"/>
    </source>
</evidence>
<feature type="binding site" evidence="11">
    <location>
        <position position="598"/>
    </location>
    <ligand>
        <name>Mg(2+)</name>
        <dbReference type="ChEBI" id="CHEBI:18420"/>
        <label>2</label>
    </ligand>
</feature>
<feature type="site" description="Transition state stabilizer" evidence="11">
    <location>
        <position position="358"/>
    </location>
</feature>
<evidence type="ECO:0000256" key="3">
    <source>
        <dbReference type="ARBA" id="ARBA00012756"/>
    </source>
</evidence>
<evidence type="ECO:0000256" key="9">
    <source>
        <dbReference type="ARBA" id="ARBA00023295"/>
    </source>
</evidence>
<dbReference type="OrthoDB" id="9758603at2"/>
<feature type="binding site" evidence="11">
    <location>
        <position position="602"/>
    </location>
    <ligand>
        <name>Na(+)</name>
        <dbReference type="ChEBI" id="CHEBI:29101"/>
    </ligand>
</feature>
<keyword evidence="9 11" id="KW-0326">Glycosidase</keyword>
<dbReference type="PROSITE" id="PS00608">
    <property type="entry name" value="GLYCOSYL_HYDROL_F2_2"/>
    <property type="match status" value="1"/>
</dbReference>
<keyword evidence="8 11" id="KW-0915">Sodium</keyword>
<sequence>MTLNTDSLAAVLKRRDWENPGVTQINRLEAHPPFNSWRNADDARTRRESAQKRSLNGEWQFVWFASPEAVPESWLTGELQQADTITVPSNWQMDGYDAPIYTNVTYPIPVNPPFVPAENPTGCYSLTFNVDKEWLQEGQTRIVFDGVNSAFHLWCNGRWVGYGQDSRLPSEFDLSEYLLAGENRLAMMVLRWSDGSYLEDQDMWRMSGIFRDVTLLHKPTAQISDLRINTRFNDDFSRAVLEAEVRLAGELTDDLRVTVQLWDEETLIGEKTAPPGSEIIDERGAYSDRTTLRLNVENPALWSAETPNLYRAVVQLHTVDGTLTEAEACDVGFRQVSIENGLLLLNGKPLLIRGTNRHEHHPENGQVMDEATMVQDIILMKQNNFNAVRCSHYPNHPLWYTLCDRYGLYVVDEANIETHGMVPMNRLTDDPTWLPAMSQRVTRMVQRDRNHPSIIIWSLGNESGHGVNHDALYHWLKSADPSRPVQYEGGGANTAATDIICPMYARVDQDQPFPAVPKWSIKKWLSMPGEQRPLILCEYAHAMGNSLGGFAKYWQAFRQYPRLQGGFIWDWVDQSLIKYDADGKPWSAYGGDFGDTPNDRQFCMDGLVFADRTPHPSLYEAKHQQQFFQFALLPGSECQIEVTSEYLFRHSDNEILHWSLALDGNPLATGAVTLDIPAQGRQIITLPDLLKPETAGQLWLTVRVEQPQATAWSKAGHISAWHQWKLNEKLCAPLPPPGSRAPQLTASETAFNVTVNDKRWAFSRQQGLLTQYWIGEKPQLLTPLIDQFTRAPLDNDIGVSESTRIDPDAWVERWKAAGHYQAEATLLQCDADALSSAVLITTAHAWQYQGETLFVSRKTYRIDGHGEMLITVDVDVTHGTPHPARIGLSCQLAQVAPRVNWLGLGPHENYPDRLCAACFDRWDLSLEEMYTPYVFPSENGLRCDTRELHYGTHLWRGNFQFNISRYGQKQLMETSHRHLLVPEAGTWVNIDGFHMGVGGDDSWSPSVSPEFLLSAGRYHYQLVWGQK</sequence>
<protein>
    <recommendedName>
        <fullName evidence="4 11">Beta-galactosidase</fullName>
        <shortName evidence="11">Beta-gal</shortName>
        <ecNumber evidence="3 11">3.2.1.23</ecNumber>
    </recommendedName>
    <alternativeName>
        <fullName evidence="10 11">Lactase</fullName>
    </alternativeName>
</protein>
<keyword evidence="6 11" id="KW-0378">Hydrolase</keyword>
<comment type="cofactor">
    <cofactor evidence="11">
        <name>Mg(2+)</name>
        <dbReference type="ChEBI" id="CHEBI:18420"/>
    </cofactor>
    <text evidence="11">Binds 2 magnesium ions per monomer.</text>
</comment>
<dbReference type="InterPro" id="IPR011013">
    <property type="entry name" value="Gal_mutarotase_sf_dom"/>
</dbReference>
<evidence type="ECO:0000313" key="13">
    <source>
        <dbReference type="EMBL" id="POU67017.1"/>
    </source>
</evidence>
<dbReference type="SUPFAM" id="SSF49785">
    <property type="entry name" value="Galactose-binding domain-like"/>
    <property type="match status" value="1"/>
</dbReference>
<dbReference type="InterPro" id="IPR006102">
    <property type="entry name" value="Ig-like_GH2"/>
</dbReference>
<dbReference type="SUPFAM" id="SSF51445">
    <property type="entry name" value="(Trans)glycosidases"/>
    <property type="match status" value="1"/>
</dbReference>
<dbReference type="EC" id="3.2.1.23" evidence="3 11"/>
<feature type="binding site" evidence="11">
    <location>
        <begin position="538"/>
        <end position="541"/>
    </location>
    <ligand>
        <name>substrate</name>
    </ligand>
</feature>
<accession>A0A2S4S0S6</accession>
<dbReference type="Pfam" id="PF02837">
    <property type="entry name" value="Glyco_hydro_2_N"/>
    <property type="match status" value="1"/>
</dbReference>
<dbReference type="PROSITE" id="PS00719">
    <property type="entry name" value="GLYCOSYL_HYDROL_F2_1"/>
    <property type="match status" value="1"/>
</dbReference>
<dbReference type="InterPro" id="IPR008979">
    <property type="entry name" value="Galactose-bd-like_sf"/>
</dbReference>
<dbReference type="Proteomes" id="UP000237003">
    <property type="component" value="Unassembled WGS sequence"/>
</dbReference>
<dbReference type="Gene3D" id="2.70.98.10">
    <property type="match status" value="1"/>
</dbReference>
<feature type="binding site" evidence="11">
    <location>
        <position position="462"/>
    </location>
    <ligand>
        <name>substrate</name>
    </ligand>
</feature>
<feature type="domain" description="Beta galactosidase small chain/" evidence="12">
    <location>
        <begin position="752"/>
        <end position="1025"/>
    </location>
</feature>
<feature type="binding site" evidence="11">
    <location>
        <position position="417"/>
    </location>
    <ligand>
        <name>Mg(2+)</name>
        <dbReference type="ChEBI" id="CHEBI:18420"/>
        <label>1</label>
    </ligand>
</feature>
<keyword evidence="5 11" id="KW-0479">Metal-binding</keyword>
<feature type="binding site" evidence="11">
    <location>
        <position position="419"/>
    </location>
    <ligand>
        <name>Mg(2+)</name>
        <dbReference type="ChEBI" id="CHEBI:18420"/>
        <label>1</label>
    </ligand>
</feature>
<evidence type="ECO:0000313" key="14">
    <source>
        <dbReference type="Proteomes" id="UP000237003"/>
    </source>
</evidence>
<dbReference type="InterPro" id="IPR017853">
    <property type="entry name" value="GH"/>
</dbReference>
<evidence type="ECO:0000256" key="5">
    <source>
        <dbReference type="ARBA" id="ARBA00022723"/>
    </source>
</evidence>
<dbReference type="PRINTS" id="PR00132">
    <property type="entry name" value="GLHYDRLASE2"/>
</dbReference>
<dbReference type="SUPFAM" id="SSF74650">
    <property type="entry name" value="Galactose mutarotase-like"/>
    <property type="match status" value="1"/>
</dbReference>
<evidence type="ECO:0000256" key="4">
    <source>
        <dbReference type="ARBA" id="ARBA00013303"/>
    </source>
</evidence>
<evidence type="ECO:0000259" key="12">
    <source>
        <dbReference type="SMART" id="SM01038"/>
    </source>
</evidence>
<dbReference type="GO" id="GO:0005990">
    <property type="term" value="P:lactose catabolic process"/>
    <property type="evidence" value="ECO:0007669"/>
    <property type="project" value="TreeGrafter"/>
</dbReference>
<evidence type="ECO:0000256" key="10">
    <source>
        <dbReference type="ARBA" id="ARBA00032230"/>
    </source>
</evidence>
<reference evidence="13 14" key="1">
    <citation type="submission" date="2018-01" db="EMBL/GenBank/DDBJ databases">
        <title>Complete genome sequences of 14 Citrobacter spp. isolated from plant in Canada.</title>
        <authorList>
            <person name="Bhandare S.G."/>
            <person name="Colavecchio A."/>
            <person name="Jeukens J."/>
            <person name="Emond-Rheault J.-G."/>
            <person name="Freschi L."/>
            <person name="Hamel J."/>
            <person name="Kukavica-Ibrulj I."/>
            <person name="Levesque R."/>
            <person name="Goodridge L."/>
        </authorList>
    </citation>
    <scope>NUCLEOTIDE SEQUENCE [LARGE SCALE GENOMIC DNA]</scope>
    <source>
        <strain evidence="13 14">S1285</strain>
    </source>
</reference>
<dbReference type="SUPFAM" id="SSF49303">
    <property type="entry name" value="beta-Galactosidase/glucuronidase domain"/>
    <property type="match status" value="2"/>
</dbReference>
<dbReference type="InterPro" id="IPR023933">
    <property type="entry name" value="Glyco_hydro_2_beta_Galsidase"/>
</dbReference>
<dbReference type="FunFam" id="3.20.20.80:FF:000018">
    <property type="entry name" value="Beta-galactosidase"/>
    <property type="match status" value="1"/>
</dbReference>
<dbReference type="NCBIfam" id="NF007074">
    <property type="entry name" value="PRK09525.1"/>
    <property type="match status" value="1"/>
</dbReference>
<feature type="binding site" evidence="11">
    <location>
        <position position="462"/>
    </location>
    <ligand>
        <name>Mg(2+)</name>
        <dbReference type="ChEBI" id="CHEBI:18420"/>
        <label>1</label>
    </ligand>
</feature>
<organism evidence="13 14">
    <name type="scientific">Citrobacter amalonaticus</name>
    <dbReference type="NCBI Taxonomy" id="35703"/>
    <lineage>
        <taxon>Bacteria</taxon>
        <taxon>Pseudomonadati</taxon>
        <taxon>Pseudomonadota</taxon>
        <taxon>Gammaproteobacteria</taxon>
        <taxon>Enterobacterales</taxon>
        <taxon>Enterobacteriaceae</taxon>
        <taxon>Citrobacter</taxon>
    </lineage>
</organism>
<dbReference type="FunFam" id="2.60.40.10:FF:000680">
    <property type="entry name" value="Beta-galactosidase"/>
    <property type="match status" value="1"/>
</dbReference>
<dbReference type="InterPro" id="IPR004199">
    <property type="entry name" value="B-gal_small/dom_5"/>
</dbReference>
<feature type="binding site" evidence="11">
    <location>
        <position position="605"/>
    </location>
    <ligand>
        <name>Na(+)</name>
        <dbReference type="ChEBI" id="CHEBI:29101"/>
    </ligand>
</feature>
<dbReference type="InterPro" id="IPR023230">
    <property type="entry name" value="Glyco_hydro_2_CS"/>
</dbReference>
<dbReference type="Gene3D" id="3.20.20.80">
    <property type="entry name" value="Glycosidases"/>
    <property type="match status" value="1"/>
</dbReference>
<dbReference type="InterPro" id="IPR036156">
    <property type="entry name" value="Beta-gal/glucu_dom_sf"/>
</dbReference>
<feature type="binding site" evidence="11">
    <location>
        <position position="1003"/>
    </location>
    <ligand>
        <name>substrate</name>
    </ligand>
</feature>
<feature type="binding site" evidence="11">
    <location>
        <position position="605"/>
    </location>
    <ligand>
        <name>substrate</name>
    </ligand>
</feature>
<evidence type="ECO:0000256" key="11">
    <source>
        <dbReference type="HAMAP-Rule" id="MF_01687"/>
    </source>
</evidence>
<comment type="caution">
    <text evidence="13">The sequence shown here is derived from an EMBL/GenBank/DDBJ whole genome shotgun (WGS) entry which is preliminary data.</text>
</comment>
<dbReference type="InterPro" id="IPR014718">
    <property type="entry name" value="GH-type_carb-bd"/>
</dbReference>
<dbReference type="InterPro" id="IPR023232">
    <property type="entry name" value="Glyco_hydro_2_AS"/>
</dbReference>
<dbReference type="Pfam" id="PF02836">
    <property type="entry name" value="Glyco_hydro_2_C"/>
    <property type="match status" value="1"/>
</dbReference>
<comment type="cofactor">
    <cofactor evidence="11">
        <name>Na(+)</name>
        <dbReference type="ChEBI" id="CHEBI:29101"/>
    </cofactor>
    <text evidence="11">Binds 1 sodium ion per monomer.</text>
</comment>
<name>A0A2S4S0S6_CITAM</name>
<dbReference type="Gene3D" id="2.60.120.260">
    <property type="entry name" value="Galactose-binding domain-like"/>
    <property type="match status" value="1"/>
</dbReference>